<dbReference type="GO" id="GO:0008104">
    <property type="term" value="P:intracellular protein localization"/>
    <property type="evidence" value="ECO:0007669"/>
    <property type="project" value="TreeGrafter"/>
</dbReference>
<dbReference type="PANTHER" id="PTHR13155">
    <property type="entry name" value="A-KINASE ANCHOR PROTEINS"/>
    <property type="match status" value="1"/>
</dbReference>
<dbReference type="InterPro" id="IPR036305">
    <property type="entry name" value="RGS_sf"/>
</dbReference>
<dbReference type="PROSITE" id="PS50132">
    <property type="entry name" value="RGS"/>
    <property type="match status" value="1"/>
</dbReference>
<dbReference type="PANTHER" id="PTHR13155:SF1">
    <property type="entry name" value="A-KINASE ANCHOR PROTEIN 10, MITOCHONDRIAL"/>
    <property type="match status" value="1"/>
</dbReference>
<feature type="transmembrane region" description="Helical" evidence="1">
    <location>
        <begin position="180"/>
        <end position="200"/>
    </location>
</feature>
<dbReference type="Pfam" id="PF00615">
    <property type="entry name" value="RGS"/>
    <property type="match status" value="1"/>
</dbReference>
<feature type="transmembrane region" description="Helical" evidence="1">
    <location>
        <begin position="264"/>
        <end position="286"/>
    </location>
</feature>
<dbReference type="AlphaFoldDB" id="A0A367JAK0"/>
<dbReference type="SUPFAM" id="SSF48097">
    <property type="entry name" value="Regulator of G-protein signaling, RGS"/>
    <property type="match status" value="1"/>
</dbReference>
<comment type="caution">
    <text evidence="3">The sequence shown here is derived from an EMBL/GenBank/DDBJ whole genome shotgun (WGS) entry which is preliminary data.</text>
</comment>
<feature type="transmembrane region" description="Helical" evidence="1">
    <location>
        <begin position="212"/>
        <end position="236"/>
    </location>
</feature>
<sequence length="289" mass="33291">MDTLLDFWLDVAQAAHLYKRYIRHQAKQLPCLNKPHPSDLTLSDGRTSTSSNFPDLLTRMLLIQPRSSIATTVHSATSTQSNKRPTQEEMAEVIERIYLRYIVPNAEKEITQLPSEIRQAITHHFSDDDYLHHKRLGPEDPAIFLQAKQFVYQQLETTFPQFIKYKVFMNLTLFQQVGRLAFGLFLLFIGFSLELSLIFLDVSPWQQRLWGILPIGLGVFSIVTSVIGIDPIWVLCFNISETVPFKFNAIAQPRVRQVLRLRSLVVLFIIILITFIFMTIFCAVAGHRL</sequence>
<evidence type="ECO:0000313" key="4">
    <source>
        <dbReference type="Proteomes" id="UP000252139"/>
    </source>
</evidence>
<keyword evidence="4" id="KW-1185">Reference proteome</keyword>
<dbReference type="InterPro" id="IPR016137">
    <property type="entry name" value="RGS"/>
</dbReference>
<dbReference type="Proteomes" id="UP000252139">
    <property type="component" value="Unassembled WGS sequence"/>
</dbReference>
<keyword evidence="1" id="KW-1133">Transmembrane helix</keyword>
<dbReference type="OrthoDB" id="5876363at2759"/>
<dbReference type="InterPro" id="IPR052246">
    <property type="entry name" value="Cell_Polariz_PKAAnc"/>
</dbReference>
<dbReference type="InterPro" id="IPR044926">
    <property type="entry name" value="RGS_subdomain_2"/>
</dbReference>
<feature type="domain" description="RGS" evidence="2">
    <location>
        <begin position="82"/>
        <end position="172"/>
    </location>
</feature>
<proteinExistence type="predicted"/>
<keyword evidence="1" id="KW-0812">Transmembrane</keyword>
<gene>
    <name evidence="3" type="primary">RAX1_4</name>
    <name evidence="3" type="ORF">CU097_007277</name>
</gene>
<organism evidence="3 4">
    <name type="scientific">Rhizopus azygosporus</name>
    <name type="common">Rhizopus microsporus var. azygosporus</name>
    <dbReference type="NCBI Taxonomy" id="86630"/>
    <lineage>
        <taxon>Eukaryota</taxon>
        <taxon>Fungi</taxon>
        <taxon>Fungi incertae sedis</taxon>
        <taxon>Mucoromycota</taxon>
        <taxon>Mucoromycotina</taxon>
        <taxon>Mucoromycetes</taxon>
        <taxon>Mucorales</taxon>
        <taxon>Mucorineae</taxon>
        <taxon>Rhizopodaceae</taxon>
        <taxon>Rhizopus</taxon>
    </lineage>
</organism>
<protein>
    <submittedName>
        <fullName evidence="3">Bud site selection protein, Revert to axial protein 1</fullName>
    </submittedName>
</protein>
<evidence type="ECO:0000313" key="3">
    <source>
        <dbReference type="EMBL" id="RCH86974.1"/>
    </source>
</evidence>
<evidence type="ECO:0000259" key="2">
    <source>
        <dbReference type="PROSITE" id="PS50132"/>
    </source>
</evidence>
<keyword evidence="1" id="KW-0472">Membrane</keyword>
<evidence type="ECO:0000256" key="1">
    <source>
        <dbReference type="SAM" id="Phobius"/>
    </source>
</evidence>
<dbReference type="Gene3D" id="1.10.167.10">
    <property type="entry name" value="Regulator of G-protein Signalling 4, domain 2"/>
    <property type="match status" value="1"/>
</dbReference>
<accession>A0A367JAK0</accession>
<reference evidence="3 4" key="1">
    <citation type="journal article" date="2018" name="G3 (Bethesda)">
        <title>Phylogenetic and Phylogenomic Definition of Rhizopus Species.</title>
        <authorList>
            <person name="Gryganskyi A.P."/>
            <person name="Golan J."/>
            <person name="Dolatabadi S."/>
            <person name="Mondo S."/>
            <person name="Robb S."/>
            <person name="Idnurm A."/>
            <person name="Muszewska A."/>
            <person name="Steczkiewicz K."/>
            <person name="Masonjones S."/>
            <person name="Liao H.L."/>
            <person name="Gajdeczka M.T."/>
            <person name="Anike F."/>
            <person name="Vuek A."/>
            <person name="Anishchenko I.M."/>
            <person name="Voigt K."/>
            <person name="de Hoog G.S."/>
            <person name="Smith M.E."/>
            <person name="Heitman J."/>
            <person name="Vilgalys R."/>
            <person name="Stajich J.E."/>
        </authorList>
    </citation>
    <scope>NUCLEOTIDE SEQUENCE [LARGE SCALE GENOMIC DNA]</scope>
    <source>
        <strain evidence="3 4">CBS 357.93</strain>
    </source>
</reference>
<dbReference type="GO" id="GO:0005886">
    <property type="term" value="C:plasma membrane"/>
    <property type="evidence" value="ECO:0007669"/>
    <property type="project" value="TreeGrafter"/>
</dbReference>
<name>A0A367JAK0_RHIAZ</name>
<dbReference type="STRING" id="86630.A0A367JAK0"/>
<dbReference type="EMBL" id="PJQL01001756">
    <property type="protein sequence ID" value="RCH86974.1"/>
    <property type="molecule type" value="Genomic_DNA"/>
</dbReference>